<dbReference type="CDD" id="cd00082">
    <property type="entry name" value="HisKA"/>
    <property type="match status" value="1"/>
</dbReference>
<dbReference type="RefSeq" id="WP_102172686.1">
    <property type="nucleotide sequence ID" value="NZ_NMQA01000116.1"/>
</dbReference>
<reference evidence="7 8" key="1">
    <citation type="submission" date="2017-07" db="EMBL/GenBank/DDBJ databases">
        <title>Genomes of Fischerella (Mastigocladus) sp. strains.</title>
        <authorList>
            <person name="Miller S.R."/>
        </authorList>
    </citation>
    <scope>NUCLEOTIDE SEQUENCE [LARGE SCALE GENOMIC DNA]</scope>
    <source>
        <strain evidence="7 8">CCMEE 5268</strain>
    </source>
</reference>
<comment type="caution">
    <text evidence="7">The sequence shown here is derived from an EMBL/GenBank/DDBJ whole genome shotgun (WGS) entry which is preliminary data.</text>
</comment>
<dbReference type="SUPFAM" id="SSF47384">
    <property type="entry name" value="Homodimeric domain of signal transducing histidine kinase"/>
    <property type="match status" value="1"/>
</dbReference>
<dbReference type="InterPro" id="IPR036097">
    <property type="entry name" value="HisK_dim/P_sf"/>
</dbReference>
<dbReference type="PROSITE" id="PS50109">
    <property type="entry name" value="HIS_KIN"/>
    <property type="match status" value="1"/>
</dbReference>
<dbReference type="AlphaFoldDB" id="A0A2N6KGR9"/>
<dbReference type="PANTHER" id="PTHR43065:SF50">
    <property type="entry name" value="HISTIDINE KINASE"/>
    <property type="match status" value="1"/>
</dbReference>
<dbReference type="InterPro" id="IPR036890">
    <property type="entry name" value="HATPase_C_sf"/>
</dbReference>
<dbReference type="EC" id="2.7.13.3" evidence="2"/>
<keyword evidence="5" id="KW-0902">Two-component regulatory system</keyword>
<evidence type="ECO:0000256" key="3">
    <source>
        <dbReference type="ARBA" id="ARBA00022553"/>
    </source>
</evidence>
<comment type="catalytic activity">
    <reaction evidence="1">
        <text>ATP + protein L-histidine = ADP + protein N-phospho-L-histidine.</text>
        <dbReference type="EC" id="2.7.13.3"/>
    </reaction>
</comment>
<evidence type="ECO:0000256" key="4">
    <source>
        <dbReference type="ARBA" id="ARBA00022777"/>
    </source>
</evidence>
<keyword evidence="4" id="KW-0418">Kinase</keyword>
<evidence type="ECO:0000313" key="8">
    <source>
        <dbReference type="Proteomes" id="UP000235025"/>
    </source>
</evidence>
<dbReference type="Gene3D" id="1.10.287.130">
    <property type="match status" value="1"/>
</dbReference>
<dbReference type="InterPro" id="IPR003594">
    <property type="entry name" value="HATPase_dom"/>
</dbReference>
<name>A0A2N6KGR9_9CYAN</name>
<keyword evidence="4" id="KW-0808">Transferase</keyword>
<organism evidence="7 8">
    <name type="scientific">Fischerella thermalis CCMEE 5268</name>
    <dbReference type="NCBI Taxonomy" id="2019662"/>
    <lineage>
        <taxon>Bacteria</taxon>
        <taxon>Bacillati</taxon>
        <taxon>Cyanobacteriota</taxon>
        <taxon>Cyanophyceae</taxon>
        <taxon>Nostocales</taxon>
        <taxon>Hapalosiphonaceae</taxon>
        <taxon>Fischerella</taxon>
    </lineage>
</organism>
<dbReference type="InterPro" id="IPR003661">
    <property type="entry name" value="HisK_dim/P_dom"/>
</dbReference>
<keyword evidence="3" id="KW-0597">Phosphoprotein</keyword>
<dbReference type="SMART" id="SM00387">
    <property type="entry name" value="HATPase_c"/>
    <property type="match status" value="1"/>
</dbReference>
<dbReference type="EMBL" id="NMQA01000116">
    <property type="protein sequence ID" value="PLZ98527.1"/>
    <property type="molecule type" value="Genomic_DNA"/>
</dbReference>
<dbReference type="GO" id="GO:0000155">
    <property type="term" value="F:phosphorelay sensor kinase activity"/>
    <property type="evidence" value="ECO:0007669"/>
    <property type="project" value="InterPro"/>
</dbReference>
<dbReference type="Proteomes" id="UP000235025">
    <property type="component" value="Unassembled WGS sequence"/>
</dbReference>
<dbReference type="Gene3D" id="3.30.565.10">
    <property type="entry name" value="Histidine kinase-like ATPase, C-terminal domain"/>
    <property type="match status" value="1"/>
</dbReference>
<evidence type="ECO:0000256" key="2">
    <source>
        <dbReference type="ARBA" id="ARBA00012438"/>
    </source>
</evidence>
<dbReference type="PRINTS" id="PR00344">
    <property type="entry name" value="BCTRLSENSOR"/>
</dbReference>
<dbReference type="Pfam" id="PF02518">
    <property type="entry name" value="HATPase_c"/>
    <property type="match status" value="1"/>
</dbReference>
<dbReference type="PANTHER" id="PTHR43065">
    <property type="entry name" value="SENSOR HISTIDINE KINASE"/>
    <property type="match status" value="1"/>
</dbReference>
<protein>
    <recommendedName>
        <fullName evidence="2">histidine kinase</fullName>
        <ecNumber evidence="2">2.7.13.3</ecNumber>
    </recommendedName>
</protein>
<evidence type="ECO:0000313" key="7">
    <source>
        <dbReference type="EMBL" id="PLZ98527.1"/>
    </source>
</evidence>
<evidence type="ECO:0000256" key="1">
    <source>
        <dbReference type="ARBA" id="ARBA00000085"/>
    </source>
</evidence>
<gene>
    <name evidence="7" type="ORF">CEN50_10960</name>
</gene>
<dbReference type="SUPFAM" id="SSF55874">
    <property type="entry name" value="ATPase domain of HSP90 chaperone/DNA topoisomerase II/histidine kinase"/>
    <property type="match status" value="1"/>
</dbReference>
<dbReference type="InterPro" id="IPR004358">
    <property type="entry name" value="Sig_transdc_His_kin-like_C"/>
</dbReference>
<evidence type="ECO:0000259" key="6">
    <source>
        <dbReference type="PROSITE" id="PS50109"/>
    </source>
</evidence>
<dbReference type="InterPro" id="IPR005467">
    <property type="entry name" value="His_kinase_dom"/>
</dbReference>
<feature type="domain" description="Histidine kinase" evidence="6">
    <location>
        <begin position="195"/>
        <end position="456"/>
    </location>
</feature>
<accession>A0A2N6KGR9</accession>
<sequence>MRVMQKLDELNLGLESTIQNLPLWDVYVELDSPGSDLFKLFEMEPLLPGIILTKNQDYVGMISRRRFFYEMSRPYSLGLFSSRPVEIFYNIIKPEVLVFPGDILIVEATQMALQRSPELVYEPIIVKNDSGNYGLVDFYQLLLAYSQIYILTLTHLQQAQKESQIAKTGLLDLQKNYTQLVQNEKLASLGQLVAGVAHEINNPVNFIAGNLDHASCYFQDLLFLLSLYQQHYPEPIAEIQTAIAQIELDFLTTDLPKILASMKVGAERIREIVCSLRNFSRLDEAEKKAVDIHEGIDSTLAILQSRLQLHSKGKTIKIIKKYGDLPLVECYPRQLNQVFMNILSNAIDALEDSGSSRMMDRLPCSSYQSPTIFIRTEMSDPTYLAITIADNGIGMSEEVRKRIFDPFFTTKPVGKGTGMGLPISYQIIVSQHNGQLYCTSAPGQGTEFVIKIPVVCK</sequence>
<evidence type="ECO:0000256" key="5">
    <source>
        <dbReference type="ARBA" id="ARBA00023012"/>
    </source>
</evidence>
<proteinExistence type="predicted"/>